<evidence type="ECO:0000259" key="19">
    <source>
        <dbReference type="SMART" id="SM01403"/>
    </source>
</evidence>
<dbReference type="InterPro" id="IPR002306">
    <property type="entry name" value="Trp-tRNA-ligase"/>
</dbReference>
<dbReference type="EC" id="6.1.1.2" evidence="4"/>
<dbReference type="EMBL" id="CP055901">
    <property type="protein sequence ID" value="QKX60129.1"/>
    <property type="molecule type" value="Genomic_DNA"/>
</dbReference>
<dbReference type="InterPro" id="IPR001412">
    <property type="entry name" value="aa-tRNA-synth_I_CS"/>
</dbReference>
<dbReference type="FunFam" id="3.30.70.600:FF:000003">
    <property type="entry name" value="30S ribosomal protein S10"/>
    <property type="match status" value="1"/>
</dbReference>
<dbReference type="GO" id="GO:1990904">
    <property type="term" value="C:ribonucleoprotein complex"/>
    <property type="evidence" value="ECO:0007669"/>
    <property type="project" value="UniProtKB-KW"/>
</dbReference>
<dbReference type="SUPFAM" id="SSF54999">
    <property type="entry name" value="Ribosomal protein S10"/>
    <property type="match status" value="1"/>
</dbReference>
<evidence type="ECO:0000256" key="3">
    <source>
        <dbReference type="ARBA" id="ARBA00007102"/>
    </source>
</evidence>
<feature type="compositionally biased region" description="Basic and acidic residues" evidence="18">
    <location>
        <begin position="59"/>
        <end position="71"/>
    </location>
</feature>
<dbReference type="GO" id="GO:0070183">
    <property type="term" value="P:mitochondrial tryptophanyl-tRNA aminoacylation"/>
    <property type="evidence" value="ECO:0007669"/>
    <property type="project" value="TreeGrafter"/>
</dbReference>
<evidence type="ECO:0000256" key="11">
    <source>
        <dbReference type="ARBA" id="ARBA00023274"/>
    </source>
</evidence>
<dbReference type="GO" id="GO:0005524">
    <property type="term" value="F:ATP binding"/>
    <property type="evidence" value="ECO:0007669"/>
    <property type="project" value="UniProtKB-KW"/>
</dbReference>
<dbReference type="PANTHER" id="PTHR43766:SF1">
    <property type="entry name" value="TRYPTOPHAN--TRNA LIGASE, MITOCHONDRIAL"/>
    <property type="match status" value="1"/>
</dbReference>
<comment type="subcellular location">
    <subcellularLocation>
        <location evidence="1">Mitochondrion matrix</location>
    </subcellularLocation>
</comment>
<dbReference type="GO" id="GO:0003735">
    <property type="term" value="F:structural constituent of ribosome"/>
    <property type="evidence" value="ECO:0007669"/>
    <property type="project" value="InterPro"/>
</dbReference>
<evidence type="ECO:0000256" key="17">
    <source>
        <dbReference type="ARBA" id="ARBA00078476"/>
    </source>
</evidence>
<evidence type="ECO:0000256" key="10">
    <source>
        <dbReference type="ARBA" id="ARBA00023146"/>
    </source>
</evidence>
<dbReference type="InterPro" id="IPR001848">
    <property type="entry name" value="Ribosomal_uS10"/>
</dbReference>
<dbReference type="RefSeq" id="XP_035346306.1">
    <property type="nucleotide sequence ID" value="XM_035490413.1"/>
</dbReference>
<dbReference type="Proteomes" id="UP000509510">
    <property type="component" value="Chromosome IV"/>
</dbReference>
<dbReference type="Pfam" id="PF00579">
    <property type="entry name" value="tRNA-synt_1b"/>
    <property type="match status" value="1"/>
</dbReference>
<evidence type="ECO:0000256" key="5">
    <source>
        <dbReference type="ARBA" id="ARBA00022598"/>
    </source>
</evidence>
<evidence type="ECO:0000256" key="6">
    <source>
        <dbReference type="ARBA" id="ARBA00022741"/>
    </source>
</evidence>
<proteinExistence type="inferred from homology"/>
<keyword evidence="7" id="KW-0067">ATP-binding</keyword>
<dbReference type="AlphaFoldDB" id="A0A7H8R1D0"/>
<dbReference type="CDD" id="cd00806">
    <property type="entry name" value="TrpRS_core"/>
    <property type="match status" value="1"/>
</dbReference>
<gene>
    <name evidence="20" type="ORF">TRUGW13939_07272</name>
</gene>
<name>A0A7H8R1D0_TALRU</name>
<keyword evidence="10" id="KW-0030">Aminoacyl-tRNA synthetase</keyword>
<dbReference type="GO" id="GO:0005840">
    <property type="term" value="C:ribosome"/>
    <property type="evidence" value="ECO:0007669"/>
    <property type="project" value="UniProtKB-KW"/>
</dbReference>
<evidence type="ECO:0000256" key="2">
    <source>
        <dbReference type="ARBA" id="ARBA00005594"/>
    </source>
</evidence>
<comment type="similarity">
    <text evidence="3">Belongs to the universal ribosomal protein uS10 family.</text>
</comment>
<evidence type="ECO:0000256" key="1">
    <source>
        <dbReference type="ARBA" id="ARBA00004305"/>
    </source>
</evidence>
<evidence type="ECO:0000256" key="8">
    <source>
        <dbReference type="ARBA" id="ARBA00022917"/>
    </source>
</evidence>
<evidence type="ECO:0000256" key="9">
    <source>
        <dbReference type="ARBA" id="ARBA00022980"/>
    </source>
</evidence>
<dbReference type="InterPro" id="IPR002305">
    <property type="entry name" value="aa-tRNA-synth_Ic"/>
</dbReference>
<feature type="region of interest" description="Disordered" evidence="18">
    <location>
        <begin position="18"/>
        <end position="76"/>
    </location>
</feature>
<dbReference type="InterPro" id="IPR050203">
    <property type="entry name" value="Trp-tRNA_synthetase"/>
</dbReference>
<keyword evidence="6" id="KW-0547">Nucleotide-binding</keyword>
<evidence type="ECO:0000256" key="15">
    <source>
        <dbReference type="ARBA" id="ARBA00049929"/>
    </source>
</evidence>
<keyword evidence="8" id="KW-0648">Protein biosynthesis</keyword>
<sequence>MLAKNLLRPSGRSLQAALFTRSFATQAPPPSEPSTTKTTVDKKEGKAAKPPPSTATTKQPKEGEQEKEAEPVKPWPLRLDDTGEKFRLPRSVQALYLRPLRRTAEHGLPVCDLQLRSYSVRNLEFFADFAIRAAYYLKLPVSGPVPLPRIVERWTVPRSNFIHKKSQENFERITLRRLIQIKDGHQDSVQLWLAFLRRHAFYGVGMKANVWDFDDLDVAGGLDAAVEDVNKTLEPYFAQFGQRKGAKESQSVGSYLDSERFANLQSPLNEVPVKANRILRHPFRPVSKLSGSFLPHRNLQTSAAASSSSQQQIIFSGIQPTGIPHLGNYLGALREWVRLQNESTGDRKLIFSVVDLHALTVPQEASQLRQWRREIFAVLLAIGLDPKRSTLFFQSAVPAHAELMWILSTVASMGYLSRMTQWKSKLQLPEDVSLDDTNATSKLRLGLFSYPVLQAADILVHRATHVPVGDDQKQHIEFTRYTANSFNHLFGPIFPAPEGLISPAKRVMSLKSPLRKMSKSDADPRSRILLTDSGEDIHKKIKQALTDSEPNITYDPDNRPGVSNLIEILGHFDSSGKTCTELADELRSTSMKSLKSVVATTIDAHLRDIRERYFEIIGKEAGYLEGVAEEGARQARANADITMGAVRSALGL</sequence>
<dbReference type="SUPFAM" id="SSF52374">
    <property type="entry name" value="Nucleotidylyl transferase"/>
    <property type="match status" value="1"/>
</dbReference>
<evidence type="ECO:0000256" key="13">
    <source>
        <dbReference type="ARBA" id="ARBA00035261"/>
    </source>
</evidence>
<comment type="similarity">
    <text evidence="2">Belongs to the class-I aminoacyl-tRNA synthetase family.</text>
</comment>
<dbReference type="GO" id="GO:0005759">
    <property type="term" value="C:mitochondrial matrix"/>
    <property type="evidence" value="ECO:0007669"/>
    <property type="project" value="UniProtKB-SubCell"/>
</dbReference>
<dbReference type="Pfam" id="PF00338">
    <property type="entry name" value="Ribosomal_S10"/>
    <property type="match status" value="1"/>
</dbReference>
<dbReference type="FunFam" id="3.40.50.620:FF:000082">
    <property type="entry name" value="MSW1p Mitochondrial tryptophanyl-tRNA synthetase"/>
    <property type="match status" value="1"/>
</dbReference>
<dbReference type="GeneID" id="55994765"/>
<dbReference type="Gene3D" id="1.10.240.10">
    <property type="entry name" value="Tyrosyl-Transfer RNA Synthetase"/>
    <property type="match status" value="1"/>
</dbReference>
<reference evidence="21" key="1">
    <citation type="submission" date="2020-06" db="EMBL/GenBank/DDBJ databases">
        <title>A chromosome-scale genome assembly of Talaromyces rugulosus W13939.</title>
        <authorList>
            <person name="Wang B."/>
            <person name="Guo L."/>
            <person name="Ye K."/>
            <person name="Wang L."/>
        </authorList>
    </citation>
    <scope>NUCLEOTIDE SEQUENCE [LARGE SCALE GENOMIC DNA]</scope>
    <source>
        <strain evidence="21">W13939</strain>
    </source>
</reference>
<keyword evidence="21" id="KW-1185">Reference proteome</keyword>
<evidence type="ECO:0000313" key="21">
    <source>
        <dbReference type="Proteomes" id="UP000509510"/>
    </source>
</evidence>
<dbReference type="InterPro" id="IPR036838">
    <property type="entry name" value="Ribosomal_uS10_dom_sf"/>
</dbReference>
<dbReference type="InterPro" id="IPR014729">
    <property type="entry name" value="Rossmann-like_a/b/a_fold"/>
</dbReference>
<keyword evidence="11" id="KW-0687">Ribonucleoprotein</keyword>
<organism evidence="20 21">
    <name type="scientific">Talaromyces rugulosus</name>
    <name type="common">Penicillium rugulosum</name>
    <dbReference type="NCBI Taxonomy" id="121627"/>
    <lineage>
        <taxon>Eukaryota</taxon>
        <taxon>Fungi</taxon>
        <taxon>Dikarya</taxon>
        <taxon>Ascomycota</taxon>
        <taxon>Pezizomycotina</taxon>
        <taxon>Eurotiomycetes</taxon>
        <taxon>Eurotiomycetidae</taxon>
        <taxon>Eurotiales</taxon>
        <taxon>Trichocomaceae</taxon>
        <taxon>Talaromyces</taxon>
        <taxon>Talaromyces sect. Islandici</taxon>
    </lineage>
</organism>
<dbReference type="GO" id="GO:0004830">
    <property type="term" value="F:tryptophan-tRNA ligase activity"/>
    <property type="evidence" value="ECO:0007669"/>
    <property type="project" value="UniProtKB-EC"/>
</dbReference>
<dbReference type="NCBIfam" id="TIGR00233">
    <property type="entry name" value="trpS"/>
    <property type="match status" value="1"/>
</dbReference>
<evidence type="ECO:0000256" key="16">
    <source>
        <dbReference type="ARBA" id="ARBA00069760"/>
    </source>
</evidence>
<dbReference type="HAMAP" id="MF_00140_B">
    <property type="entry name" value="Trp_tRNA_synth_B"/>
    <property type="match status" value="1"/>
</dbReference>
<dbReference type="OrthoDB" id="15808at2759"/>
<keyword evidence="9" id="KW-0689">Ribosomal protein</keyword>
<dbReference type="PANTHER" id="PTHR43766">
    <property type="entry name" value="TRYPTOPHAN--TRNA LIGASE, MITOCHONDRIAL"/>
    <property type="match status" value="1"/>
</dbReference>
<dbReference type="SMART" id="SM01403">
    <property type="entry name" value="Ribosomal_S10"/>
    <property type="match status" value="1"/>
</dbReference>
<keyword evidence="5" id="KW-0436">Ligase</keyword>
<comment type="catalytic activity">
    <reaction evidence="15">
        <text>tRNA(Trp) + L-tryptophan + ATP = L-tryptophyl-tRNA(Trp) + AMP + diphosphate + H(+)</text>
        <dbReference type="Rhea" id="RHEA:24080"/>
        <dbReference type="Rhea" id="RHEA-COMP:9671"/>
        <dbReference type="Rhea" id="RHEA-COMP:9705"/>
        <dbReference type="ChEBI" id="CHEBI:15378"/>
        <dbReference type="ChEBI" id="CHEBI:30616"/>
        <dbReference type="ChEBI" id="CHEBI:33019"/>
        <dbReference type="ChEBI" id="CHEBI:57912"/>
        <dbReference type="ChEBI" id="CHEBI:78442"/>
        <dbReference type="ChEBI" id="CHEBI:78535"/>
        <dbReference type="ChEBI" id="CHEBI:456215"/>
        <dbReference type="EC" id="6.1.1.2"/>
    </reaction>
</comment>
<dbReference type="Gene3D" id="3.40.50.620">
    <property type="entry name" value="HUPs"/>
    <property type="match status" value="1"/>
</dbReference>
<dbReference type="PROSITE" id="PS00178">
    <property type="entry name" value="AA_TRNA_LIGASE_I"/>
    <property type="match status" value="1"/>
</dbReference>
<evidence type="ECO:0000256" key="12">
    <source>
        <dbReference type="ARBA" id="ARBA00030268"/>
    </source>
</evidence>
<evidence type="ECO:0000256" key="14">
    <source>
        <dbReference type="ARBA" id="ARBA00042916"/>
    </source>
</evidence>
<feature type="domain" description="Small ribosomal subunit protein uS10" evidence="19">
    <location>
        <begin position="112"/>
        <end position="209"/>
    </location>
</feature>
<accession>A0A7H8R1D0</accession>
<evidence type="ECO:0000256" key="7">
    <source>
        <dbReference type="ARBA" id="ARBA00022840"/>
    </source>
</evidence>
<dbReference type="InterPro" id="IPR024109">
    <property type="entry name" value="Trp-tRNA-ligase_bac-type"/>
</dbReference>
<evidence type="ECO:0000256" key="18">
    <source>
        <dbReference type="SAM" id="MobiDB-lite"/>
    </source>
</evidence>
<dbReference type="InterPro" id="IPR027486">
    <property type="entry name" value="Ribosomal_uS10_dom"/>
</dbReference>
<dbReference type="KEGG" id="trg:TRUGW13939_07272"/>
<protein>
    <recommendedName>
        <fullName evidence="13">Small ribosomal subunit protein uS10m</fullName>
        <ecNumber evidence="4">6.1.1.2</ecNumber>
    </recommendedName>
    <alternativeName>
        <fullName evidence="14">37S ribosomal protein S10, mitochondrial</fullName>
    </alternativeName>
    <alternativeName>
        <fullName evidence="17">Mitochondrial ribosomal small subunit protein 10</fullName>
    </alternativeName>
    <alternativeName>
        <fullName evidence="16">Tryptophan--tRNA ligase, mitochondrial</fullName>
    </alternativeName>
    <alternativeName>
        <fullName evidence="12">Tryptophanyl-tRNA synthetase</fullName>
    </alternativeName>
</protein>
<dbReference type="FunFam" id="1.10.240.10:FF:000002">
    <property type="entry name" value="Tryptophan--tRNA ligase"/>
    <property type="match status" value="1"/>
</dbReference>
<dbReference type="Gene3D" id="3.30.70.600">
    <property type="entry name" value="Ribosomal protein S10 domain"/>
    <property type="match status" value="1"/>
</dbReference>
<evidence type="ECO:0000256" key="4">
    <source>
        <dbReference type="ARBA" id="ARBA00013161"/>
    </source>
</evidence>
<dbReference type="HAMAP" id="MF_00508">
    <property type="entry name" value="Ribosomal_uS10"/>
    <property type="match status" value="1"/>
</dbReference>
<evidence type="ECO:0000313" key="20">
    <source>
        <dbReference type="EMBL" id="QKX60129.1"/>
    </source>
</evidence>
<dbReference type="PRINTS" id="PR01039">
    <property type="entry name" value="TRNASYNTHTRP"/>
</dbReference>